<dbReference type="Pfam" id="PF00890">
    <property type="entry name" value="FAD_binding_2"/>
    <property type="match status" value="1"/>
</dbReference>
<evidence type="ECO:0000256" key="3">
    <source>
        <dbReference type="ARBA" id="ARBA00022827"/>
    </source>
</evidence>
<dbReference type="AlphaFoldDB" id="A0A3R6YNA1"/>
<dbReference type="SUPFAM" id="SSF51905">
    <property type="entry name" value="FAD/NAD(P)-binding domain"/>
    <property type="match status" value="1"/>
</dbReference>
<evidence type="ECO:0000256" key="4">
    <source>
        <dbReference type="ARBA" id="ARBA00023002"/>
    </source>
</evidence>
<comment type="caution">
    <text evidence="6">The sequence shown here is derived from an EMBL/GenBank/DDBJ whole genome shotgun (WGS) entry which is preliminary data.</text>
</comment>
<dbReference type="InterPro" id="IPR036188">
    <property type="entry name" value="FAD/NAD-bd_sf"/>
</dbReference>
<keyword evidence="2" id="KW-0285">Flavoprotein</keyword>
<feature type="domain" description="FAD-dependent oxidoreductase 2 FAD-binding" evidence="5">
    <location>
        <begin position="50"/>
        <end position="155"/>
    </location>
</feature>
<dbReference type="InterPro" id="IPR003953">
    <property type="entry name" value="FAD-dep_OxRdtase_2_FAD-bd"/>
</dbReference>
<dbReference type="EMBL" id="QOCS01000039">
    <property type="protein sequence ID" value="RHW43938.1"/>
    <property type="molecule type" value="Genomic_DNA"/>
</dbReference>
<proteinExistence type="predicted"/>
<gene>
    <name evidence="6" type="ORF">DS832_09730</name>
</gene>
<dbReference type="InterPro" id="IPR050315">
    <property type="entry name" value="FAD-oxidoreductase_2"/>
</dbReference>
<dbReference type="PANTHER" id="PTHR43400">
    <property type="entry name" value="FUMARATE REDUCTASE"/>
    <property type="match status" value="1"/>
</dbReference>
<evidence type="ECO:0000256" key="2">
    <source>
        <dbReference type="ARBA" id="ARBA00022630"/>
    </source>
</evidence>
<accession>A0A3R6YNA1</accession>
<dbReference type="Proteomes" id="UP000284822">
    <property type="component" value="Unassembled WGS sequence"/>
</dbReference>
<evidence type="ECO:0000256" key="1">
    <source>
        <dbReference type="ARBA" id="ARBA00001974"/>
    </source>
</evidence>
<reference evidence="6 7" key="1">
    <citation type="submission" date="2018-07" db="EMBL/GenBank/DDBJ databases">
        <title>Genome sequences of six Lactobacillus spp. isolated from bumble bee guts.</title>
        <authorList>
            <person name="Motta E.V.S."/>
            <person name="Moran N.A."/>
        </authorList>
    </citation>
    <scope>NUCLEOTIDE SEQUENCE [LARGE SCALE GENOMIC DNA]</scope>
    <source>
        <strain evidence="6 7">LV-8.1</strain>
    </source>
</reference>
<evidence type="ECO:0000313" key="7">
    <source>
        <dbReference type="Proteomes" id="UP000284822"/>
    </source>
</evidence>
<dbReference type="Gene3D" id="3.50.50.60">
    <property type="entry name" value="FAD/NAD(P)-binding domain"/>
    <property type="match status" value="1"/>
</dbReference>
<protein>
    <recommendedName>
        <fullName evidence="5">FAD-dependent oxidoreductase 2 FAD-binding domain-containing protein</fullName>
    </recommendedName>
</protein>
<dbReference type="GO" id="GO:0016491">
    <property type="term" value="F:oxidoreductase activity"/>
    <property type="evidence" value="ECO:0007669"/>
    <property type="project" value="UniProtKB-KW"/>
</dbReference>
<sequence>MNNYVKKYLDVEPFSIRKQWIESDLSAVTEEYPEFSGVHSADMTVVHEGIADAALWKILRQKVVERADKIDVWFNSPALHLIQDAQTKTIIGVQVEHEHVVRNIQAQNGVVLATGGFENNQQMIEDYLQEPYLSPIGTTYNKGAGIKMALEVGADLWAYA</sequence>
<comment type="cofactor">
    <cofactor evidence="1">
        <name>FAD</name>
        <dbReference type="ChEBI" id="CHEBI:57692"/>
    </cofactor>
</comment>
<keyword evidence="3" id="KW-0274">FAD</keyword>
<evidence type="ECO:0000259" key="5">
    <source>
        <dbReference type="Pfam" id="PF00890"/>
    </source>
</evidence>
<organism evidence="6 7">
    <name type="scientific">Bombilactobacillus bombi</name>
    <dbReference type="NCBI Taxonomy" id="1303590"/>
    <lineage>
        <taxon>Bacteria</taxon>
        <taxon>Bacillati</taxon>
        <taxon>Bacillota</taxon>
        <taxon>Bacilli</taxon>
        <taxon>Lactobacillales</taxon>
        <taxon>Lactobacillaceae</taxon>
        <taxon>Bombilactobacillus</taxon>
    </lineage>
</organism>
<keyword evidence="4" id="KW-0560">Oxidoreductase</keyword>
<dbReference type="PANTHER" id="PTHR43400:SF7">
    <property type="entry name" value="FAD-DEPENDENT OXIDOREDUCTASE 2 FAD BINDING DOMAIN-CONTAINING PROTEIN"/>
    <property type="match status" value="1"/>
</dbReference>
<evidence type="ECO:0000313" key="6">
    <source>
        <dbReference type="EMBL" id="RHW43938.1"/>
    </source>
</evidence>
<name>A0A3R6YNA1_9LACO</name>